<feature type="transmembrane region" description="Helical" evidence="8">
    <location>
        <begin position="173"/>
        <end position="192"/>
    </location>
</feature>
<evidence type="ECO:0000256" key="1">
    <source>
        <dbReference type="ARBA" id="ARBA00004651"/>
    </source>
</evidence>
<dbReference type="GO" id="GO:0005886">
    <property type="term" value="C:plasma membrane"/>
    <property type="evidence" value="ECO:0007669"/>
    <property type="project" value="UniProtKB-SubCell"/>
</dbReference>
<protein>
    <recommendedName>
        <fullName evidence="8">Probable membrane transporter protein</fullName>
    </recommendedName>
</protein>
<dbReference type="RefSeq" id="WP_108855695.1">
    <property type="nucleotide sequence ID" value="NZ_OMOI01000001.1"/>
</dbReference>
<dbReference type="AlphaFoldDB" id="A0A2R8AHS3"/>
<evidence type="ECO:0000256" key="7">
    <source>
        <dbReference type="ARBA" id="ARBA00023136"/>
    </source>
</evidence>
<accession>A0A2R8AHS3</accession>
<evidence type="ECO:0000256" key="6">
    <source>
        <dbReference type="ARBA" id="ARBA00022989"/>
    </source>
</evidence>
<sequence length="251" mass="26180">MPDLLTQALALPGLGWILAAAFTAGLVRGFAGFGTAMIFLPITSQVVDPVLAIAILIIMDLAGPAPAIPRALRDGHPKDLMRLVSGMAIALPLGLSALFVVEPTVFKLVVSLVSLAMLAALISGWRYHGTVTPKTVWATGGVAGLLGGAAGIPGPPVILLYMASPHGPRVIRANTTSFLFFFDLIMLAAFLITGQLLGLPLVLGLLTMLPSILGNLIGGWIFNPEYERLYRRVAYAIIAGSALSGLYAALG</sequence>
<feature type="transmembrane region" description="Helical" evidence="8">
    <location>
        <begin position="80"/>
        <end position="101"/>
    </location>
</feature>
<feature type="transmembrane region" description="Helical" evidence="8">
    <location>
        <begin position="198"/>
        <end position="221"/>
    </location>
</feature>
<gene>
    <name evidence="9" type="ORF">ALP8811_00605</name>
</gene>
<feature type="transmembrane region" description="Helical" evidence="8">
    <location>
        <begin position="14"/>
        <end position="39"/>
    </location>
</feature>
<dbReference type="Proteomes" id="UP000244911">
    <property type="component" value="Unassembled WGS sequence"/>
</dbReference>
<keyword evidence="10" id="KW-1185">Reference proteome</keyword>
<evidence type="ECO:0000313" key="9">
    <source>
        <dbReference type="EMBL" id="SPF75612.1"/>
    </source>
</evidence>
<comment type="similarity">
    <text evidence="2 8">Belongs to the 4-toluene sulfonate uptake permease (TSUP) (TC 2.A.102) family.</text>
</comment>
<keyword evidence="7 8" id="KW-0472">Membrane</keyword>
<feature type="transmembrane region" description="Helical" evidence="8">
    <location>
        <begin position="137"/>
        <end position="161"/>
    </location>
</feature>
<evidence type="ECO:0000256" key="5">
    <source>
        <dbReference type="ARBA" id="ARBA00022692"/>
    </source>
</evidence>
<reference evidence="9 10" key="1">
    <citation type="submission" date="2018-03" db="EMBL/GenBank/DDBJ databases">
        <authorList>
            <person name="Keele B.F."/>
        </authorList>
    </citation>
    <scope>NUCLEOTIDE SEQUENCE [LARGE SCALE GENOMIC DNA]</scope>
    <source>
        <strain evidence="9 10">CECT 8811</strain>
    </source>
</reference>
<keyword evidence="5 8" id="KW-0812">Transmembrane</keyword>
<dbReference type="InterPro" id="IPR052017">
    <property type="entry name" value="TSUP"/>
</dbReference>
<organism evidence="9 10">
    <name type="scientific">Aliiroseovarius pelagivivens</name>
    <dbReference type="NCBI Taxonomy" id="1639690"/>
    <lineage>
        <taxon>Bacteria</taxon>
        <taxon>Pseudomonadati</taxon>
        <taxon>Pseudomonadota</taxon>
        <taxon>Alphaproteobacteria</taxon>
        <taxon>Rhodobacterales</taxon>
        <taxon>Paracoccaceae</taxon>
        <taxon>Aliiroseovarius</taxon>
    </lineage>
</organism>
<dbReference type="PANTHER" id="PTHR30269">
    <property type="entry name" value="TRANSMEMBRANE PROTEIN YFCA"/>
    <property type="match status" value="1"/>
</dbReference>
<dbReference type="PANTHER" id="PTHR30269:SF37">
    <property type="entry name" value="MEMBRANE TRANSPORTER PROTEIN"/>
    <property type="match status" value="1"/>
</dbReference>
<evidence type="ECO:0000313" key="10">
    <source>
        <dbReference type="Proteomes" id="UP000244911"/>
    </source>
</evidence>
<keyword evidence="6 8" id="KW-1133">Transmembrane helix</keyword>
<keyword evidence="4 8" id="KW-1003">Cell membrane</keyword>
<evidence type="ECO:0000256" key="2">
    <source>
        <dbReference type="ARBA" id="ARBA00009142"/>
    </source>
</evidence>
<name>A0A2R8AHS3_9RHOB</name>
<evidence type="ECO:0000256" key="3">
    <source>
        <dbReference type="ARBA" id="ARBA00022448"/>
    </source>
</evidence>
<dbReference type="Pfam" id="PF01925">
    <property type="entry name" value="TauE"/>
    <property type="match status" value="1"/>
</dbReference>
<feature type="transmembrane region" description="Helical" evidence="8">
    <location>
        <begin position="233"/>
        <end position="250"/>
    </location>
</feature>
<dbReference type="OrthoDB" id="9795324at2"/>
<feature type="transmembrane region" description="Helical" evidence="8">
    <location>
        <begin position="108"/>
        <end position="125"/>
    </location>
</feature>
<dbReference type="InterPro" id="IPR002781">
    <property type="entry name" value="TM_pro_TauE-like"/>
</dbReference>
<comment type="subcellular location">
    <subcellularLocation>
        <location evidence="1 8">Cell membrane</location>
        <topology evidence="1 8">Multi-pass membrane protein</topology>
    </subcellularLocation>
</comment>
<keyword evidence="3" id="KW-0813">Transport</keyword>
<proteinExistence type="inferred from homology"/>
<evidence type="ECO:0000256" key="4">
    <source>
        <dbReference type="ARBA" id="ARBA00022475"/>
    </source>
</evidence>
<feature type="transmembrane region" description="Helical" evidence="8">
    <location>
        <begin position="46"/>
        <end position="68"/>
    </location>
</feature>
<evidence type="ECO:0000256" key="8">
    <source>
        <dbReference type="RuleBase" id="RU363041"/>
    </source>
</evidence>
<dbReference type="EMBL" id="OMOI01000001">
    <property type="protein sequence ID" value="SPF75612.1"/>
    <property type="molecule type" value="Genomic_DNA"/>
</dbReference>